<dbReference type="PANTHER" id="PTHR32347">
    <property type="entry name" value="EFFLUX SYSTEM COMPONENT YKNX-RELATED"/>
    <property type="match status" value="1"/>
</dbReference>
<dbReference type="EMBL" id="CP130612">
    <property type="protein sequence ID" value="WKW13053.1"/>
    <property type="molecule type" value="Genomic_DNA"/>
</dbReference>
<keyword evidence="7" id="KW-1185">Reference proteome</keyword>
<accession>A0AA49Q8P0</accession>
<evidence type="ECO:0000313" key="5">
    <source>
        <dbReference type="EMBL" id="WKW13053.1"/>
    </source>
</evidence>
<feature type="compositionally biased region" description="Low complexity" evidence="3">
    <location>
        <begin position="423"/>
        <end position="450"/>
    </location>
</feature>
<dbReference type="KEGG" id="pspc:Strain318_002366"/>
<dbReference type="PANTHER" id="PTHR32347:SF23">
    <property type="entry name" value="BLL5650 PROTEIN"/>
    <property type="match status" value="1"/>
</dbReference>
<dbReference type="Proteomes" id="UP001229955">
    <property type="component" value="Chromosome"/>
</dbReference>
<keyword evidence="2" id="KW-0175">Coiled coil</keyword>
<evidence type="ECO:0000256" key="4">
    <source>
        <dbReference type="SAM" id="Phobius"/>
    </source>
</evidence>
<evidence type="ECO:0000256" key="3">
    <source>
        <dbReference type="SAM" id="MobiDB-lite"/>
    </source>
</evidence>
<organism evidence="5">
    <name type="scientific">Pseudogemmatithrix spongiicola</name>
    <dbReference type="NCBI Taxonomy" id="3062599"/>
    <lineage>
        <taxon>Bacteria</taxon>
        <taxon>Pseudomonadati</taxon>
        <taxon>Gemmatimonadota</taxon>
        <taxon>Gemmatimonadia</taxon>
        <taxon>Gemmatimonadales</taxon>
        <taxon>Gemmatimonadaceae</taxon>
        <taxon>Pseudogemmatithrix</taxon>
    </lineage>
</organism>
<gene>
    <name evidence="5" type="ORF">Strain138_002367</name>
    <name evidence="6" type="ORF">Strain318_002366</name>
</gene>
<dbReference type="GO" id="GO:0030313">
    <property type="term" value="C:cell envelope"/>
    <property type="evidence" value="ECO:0007669"/>
    <property type="project" value="UniProtKB-SubCell"/>
</dbReference>
<evidence type="ECO:0000313" key="7">
    <source>
        <dbReference type="Proteomes" id="UP001229955"/>
    </source>
</evidence>
<comment type="subcellular location">
    <subcellularLocation>
        <location evidence="1">Cell envelope</location>
    </subcellularLocation>
</comment>
<reference evidence="5" key="1">
    <citation type="submission" date="2023-07" db="EMBL/GenBank/DDBJ databases">
        <authorList>
            <person name="Haufschild T."/>
            <person name="Kallscheuer N."/>
            <person name="Hammer J."/>
            <person name="Kohn T."/>
            <person name="Kabuu M."/>
            <person name="Jogler M."/>
            <person name="Wohfarth N."/>
            <person name="Heuer A."/>
            <person name="Rohde M."/>
            <person name="van Teeseling M.C.F."/>
            <person name="Jogler C."/>
        </authorList>
    </citation>
    <scope>NUCLEOTIDE SEQUENCE</scope>
    <source>
        <strain evidence="5">Strain 138</strain>
        <strain evidence="6">Strain 318</strain>
    </source>
</reference>
<dbReference type="AlphaFoldDB" id="A0AA49JWU0"/>
<accession>A0AA49JWU0</accession>
<keyword evidence="4" id="KW-0812">Transmembrane</keyword>
<dbReference type="InterPro" id="IPR050465">
    <property type="entry name" value="UPF0194_transport"/>
</dbReference>
<name>A0AA49JWU0_9BACT</name>
<evidence type="ECO:0000313" key="6">
    <source>
        <dbReference type="EMBL" id="WKW15959.1"/>
    </source>
</evidence>
<feature type="transmembrane region" description="Helical" evidence="4">
    <location>
        <begin position="30"/>
        <end position="49"/>
    </location>
</feature>
<evidence type="ECO:0000256" key="2">
    <source>
        <dbReference type="ARBA" id="ARBA00023054"/>
    </source>
</evidence>
<proteinExistence type="predicted"/>
<dbReference type="Gene3D" id="2.40.50.100">
    <property type="match status" value="1"/>
</dbReference>
<feature type="region of interest" description="Disordered" evidence="3">
    <location>
        <begin position="420"/>
        <end position="450"/>
    </location>
</feature>
<protein>
    <submittedName>
        <fullName evidence="5">HlyD family efflux transporter periplasmic adaptor subunit</fullName>
    </submittedName>
</protein>
<dbReference type="RefSeq" id="WP_367885915.1">
    <property type="nucleotide sequence ID" value="NZ_CP130612.1"/>
</dbReference>
<evidence type="ECO:0000256" key="1">
    <source>
        <dbReference type="ARBA" id="ARBA00004196"/>
    </source>
</evidence>
<keyword evidence="4" id="KW-1133">Transmembrane helix</keyword>
<keyword evidence="4" id="KW-0472">Membrane</keyword>
<dbReference type="InterPro" id="IPR011053">
    <property type="entry name" value="Single_hybrid_motif"/>
</dbReference>
<sequence length="450" mass="48432">MATTSDLLDRRDASLESVRLLARQPSLRTLLMWIGGVLGIMLIVAFLPWQQNVAGAGEVTALQPADRPQEAVAAIGGRISEWYVQEGDSVKVGDPIVALAEVKQEYLDPLTLDRLGEQVAAKRRSVEEKRAKAAALADQAIALDSLRTLARIRADNRIQQITASLAAAQLEDSIATVQAERIQQLEREGLRSRAELEMARQRQQRAAALAIEQRAALLTVRAERSAVDADYAEKIAKVESDRRATLAEVADGIAEIAKLATGEANMSERQDLLMVRAPRDGIVVRALRAGIGEVVKDGEAVATVQAANPELAVALQVNARDVPLIRVGDEVRLEFAGWPALQFSGWPNASLGTFGGRVAVVDQVALPNGYYRVLVAPDSAQPAWPRELLMGSGVRGWAMLREVRVWFEVWRTINGFPPAVPQSGLTPTSGGSGYSGTRNAASPAPAKSAP</sequence>
<dbReference type="SUPFAM" id="SSF51230">
    <property type="entry name" value="Single hybrid motif"/>
    <property type="match status" value="1"/>
</dbReference>
<dbReference type="EMBL" id="CP130613">
    <property type="protein sequence ID" value="WKW15959.1"/>
    <property type="molecule type" value="Genomic_DNA"/>
</dbReference>